<name>A0A060HVD8_9ARCH</name>
<keyword evidence="3" id="KW-1185">Reference proteome</keyword>
<evidence type="ECO:0000313" key="2">
    <source>
        <dbReference type="EMBL" id="AIC17002.1"/>
    </source>
</evidence>
<dbReference type="RefSeq" id="WP_258914131.1">
    <property type="nucleotide sequence ID" value="NZ_CP007536.1"/>
</dbReference>
<dbReference type="Proteomes" id="UP000027093">
    <property type="component" value="Chromosome"/>
</dbReference>
<dbReference type="EMBL" id="CP007536">
    <property type="protein sequence ID" value="AIC17002.1"/>
    <property type="molecule type" value="Genomic_DNA"/>
</dbReference>
<keyword evidence="1" id="KW-1133">Transmembrane helix</keyword>
<dbReference type="GeneID" id="74947965"/>
<dbReference type="KEGG" id="nvn:NVIE_027260"/>
<reference evidence="2 3" key="1">
    <citation type="journal article" date="2014" name="Int. J. Syst. Evol. Microbiol.">
        <title>Nitrososphaera viennensis gen. nov., sp. nov., an aerobic and mesophilic, ammonia-oxidizing archaeon from soil and a member of the archaeal phylum Thaumarchaeota.</title>
        <authorList>
            <person name="Stieglmeier M."/>
            <person name="Klingl A."/>
            <person name="Alves R.J."/>
            <person name="Rittmann S.K."/>
            <person name="Melcher M."/>
            <person name="Leisch N."/>
            <person name="Schleper C."/>
        </authorList>
    </citation>
    <scope>NUCLEOTIDE SEQUENCE [LARGE SCALE GENOMIC DNA]</scope>
    <source>
        <strain evidence="2">EN76</strain>
    </source>
</reference>
<sequence>MADAMSTYAITIGIFVFLVGVLFATRARRGRGPEAQEGRPAESG</sequence>
<organism evidence="2 3">
    <name type="scientific">Nitrososphaera viennensis EN76</name>
    <dbReference type="NCBI Taxonomy" id="926571"/>
    <lineage>
        <taxon>Archaea</taxon>
        <taxon>Nitrososphaerota</taxon>
        <taxon>Nitrososphaeria</taxon>
        <taxon>Nitrososphaerales</taxon>
        <taxon>Nitrososphaeraceae</taxon>
        <taxon>Nitrososphaera</taxon>
    </lineage>
</organism>
<keyword evidence="1" id="KW-0812">Transmembrane</keyword>
<dbReference type="HOGENOM" id="CLU_3227630_0_0_2"/>
<evidence type="ECO:0000256" key="1">
    <source>
        <dbReference type="SAM" id="Phobius"/>
    </source>
</evidence>
<keyword evidence="1" id="KW-0472">Membrane</keyword>
<protein>
    <submittedName>
        <fullName evidence="2">Uncharacterized protein</fullName>
    </submittedName>
</protein>
<feature type="transmembrane region" description="Helical" evidence="1">
    <location>
        <begin position="6"/>
        <end position="24"/>
    </location>
</feature>
<accession>A0A060HVD8</accession>
<gene>
    <name evidence="2" type="ORF">NVIE_027260</name>
</gene>
<proteinExistence type="predicted"/>
<evidence type="ECO:0000313" key="3">
    <source>
        <dbReference type="Proteomes" id="UP000027093"/>
    </source>
</evidence>
<dbReference type="AlphaFoldDB" id="A0A060HVD8"/>